<accession>A0A9N9PHS7</accession>
<evidence type="ECO:0000313" key="2">
    <source>
        <dbReference type="Proteomes" id="UP000789405"/>
    </source>
</evidence>
<dbReference type="Proteomes" id="UP000789405">
    <property type="component" value="Unassembled WGS sequence"/>
</dbReference>
<evidence type="ECO:0000313" key="1">
    <source>
        <dbReference type="EMBL" id="CAG8828813.1"/>
    </source>
</evidence>
<gene>
    <name evidence="1" type="ORF">DERYTH_LOCUS28561</name>
</gene>
<comment type="caution">
    <text evidence="1">The sequence shown here is derived from an EMBL/GenBank/DDBJ whole genome shotgun (WGS) entry which is preliminary data.</text>
</comment>
<reference evidence="1" key="1">
    <citation type="submission" date="2021-06" db="EMBL/GenBank/DDBJ databases">
        <authorList>
            <person name="Kallberg Y."/>
            <person name="Tangrot J."/>
            <person name="Rosling A."/>
        </authorList>
    </citation>
    <scope>NUCLEOTIDE SEQUENCE</scope>
    <source>
        <strain evidence="1">MA453B</strain>
    </source>
</reference>
<protein>
    <submittedName>
        <fullName evidence="1">24965_t:CDS:1</fullName>
    </submittedName>
</protein>
<organism evidence="1 2">
    <name type="scientific">Dentiscutata erythropus</name>
    <dbReference type="NCBI Taxonomy" id="1348616"/>
    <lineage>
        <taxon>Eukaryota</taxon>
        <taxon>Fungi</taxon>
        <taxon>Fungi incertae sedis</taxon>
        <taxon>Mucoromycota</taxon>
        <taxon>Glomeromycotina</taxon>
        <taxon>Glomeromycetes</taxon>
        <taxon>Diversisporales</taxon>
        <taxon>Gigasporaceae</taxon>
        <taxon>Dentiscutata</taxon>
    </lineage>
</organism>
<dbReference type="AlphaFoldDB" id="A0A9N9PHS7"/>
<keyword evidence="2" id="KW-1185">Reference proteome</keyword>
<dbReference type="OrthoDB" id="2402023at2759"/>
<dbReference type="EMBL" id="CAJVPY010072052">
    <property type="protein sequence ID" value="CAG8828813.1"/>
    <property type="molecule type" value="Genomic_DNA"/>
</dbReference>
<sequence>YIVEFKKFRDDEQTPCRNEYFCCQIRMIFHKGSISEFFDLNFEIEFNYNVTEEKAREIIKNSYG</sequence>
<proteinExistence type="predicted"/>
<name>A0A9N9PHS7_9GLOM</name>
<feature type="non-terminal residue" evidence="1">
    <location>
        <position position="1"/>
    </location>
</feature>